<feature type="transmembrane region" description="Helical" evidence="1">
    <location>
        <begin position="333"/>
        <end position="353"/>
    </location>
</feature>
<gene>
    <name evidence="2" type="ORF">LCGC14_0732530</name>
</gene>
<feature type="transmembrane region" description="Helical" evidence="1">
    <location>
        <begin position="54"/>
        <end position="72"/>
    </location>
</feature>
<feature type="transmembrane region" description="Helical" evidence="1">
    <location>
        <begin position="92"/>
        <end position="113"/>
    </location>
</feature>
<feature type="transmembrane region" description="Helical" evidence="1">
    <location>
        <begin position="160"/>
        <end position="180"/>
    </location>
</feature>
<evidence type="ECO:0000313" key="2">
    <source>
        <dbReference type="EMBL" id="KKN40522.1"/>
    </source>
</evidence>
<dbReference type="AlphaFoldDB" id="A0A0F9QU48"/>
<evidence type="ECO:0000256" key="1">
    <source>
        <dbReference type="SAM" id="Phobius"/>
    </source>
</evidence>
<keyword evidence="1" id="KW-1133">Transmembrane helix</keyword>
<protein>
    <recommendedName>
        <fullName evidence="3">DUF401 family protein</fullName>
    </recommendedName>
</protein>
<accession>A0A0F9QU48</accession>
<dbReference type="PANTHER" id="PTHR39556">
    <property type="entry name" value="PROTEIN, PUTATIVE-RELATED"/>
    <property type="match status" value="1"/>
</dbReference>
<feature type="transmembrane region" description="Helical" evidence="1">
    <location>
        <begin position="373"/>
        <end position="394"/>
    </location>
</feature>
<feature type="transmembrane region" description="Helical" evidence="1">
    <location>
        <begin position="262"/>
        <end position="283"/>
    </location>
</feature>
<organism evidence="2">
    <name type="scientific">marine sediment metagenome</name>
    <dbReference type="NCBI Taxonomy" id="412755"/>
    <lineage>
        <taxon>unclassified sequences</taxon>
        <taxon>metagenomes</taxon>
        <taxon>ecological metagenomes</taxon>
    </lineage>
</organism>
<feature type="transmembrane region" description="Helical" evidence="1">
    <location>
        <begin position="295"/>
        <end position="321"/>
    </location>
</feature>
<feature type="transmembrane region" description="Helical" evidence="1">
    <location>
        <begin position="27"/>
        <end position="47"/>
    </location>
</feature>
<dbReference type="Pfam" id="PF04165">
    <property type="entry name" value="DUF401"/>
    <property type="match status" value="1"/>
</dbReference>
<dbReference type="InterPro" id="IPR007294">
    <property type="entry name" value="DUF401"/>
</dbReference>
<dbReference type="PANTHER" id="PTHR39556:SF1">
    <property type="entry name" value="PROTEIN, PUTATIVE-RELATED"/>
    <property type="match status" value="1"/>
</dbReference>
<feature type="transmembrane region" description="Helical" evidence="1">
    <location>
        <begin position="223"/>
        <end position="242"/>
    </location>
</feature>
<keyword evidence="1" id="KW-0472">Membrane</keyword>
<proteinExistence type="predicted"/>
<sequence length="395" mass="44020">MLPAWLSFIIIIGIVLALSKFELGIVLTLGALGFAILAGVDILQTLINVLTNPSIVLLIIIMTLLPILGGIMEESGLMIEMIQKMRISKKSSLMMIPALFGLLPVPGGALMSAPIVQQIDSEGDANIKVSINIWFRHMLIIVYPLSSSLLIVSILTDINLYILVVSLIPGLIVMWLIGYITLVKNVSPFSERGERDLRRAFHNVIPIIIAPIVDFIGRTFFDFSVPEFFLLIGLIFSIWLALRFGEIKFSIIKDISKKMKIWRFPLIIFSMFLFLEVFVLSGAPEDIASLDLSLFLLMLLGFFLGFATGRIQLPVSIVIPIYLAQFTGTTMPLLDFVFIFTSLSLGYLITPIHPCVAYSTEYFETNFIKVVKVLGKPVFISFIIMLSLYGMSLLI</sequence>
<evidence type="ECO:0008006" key="3">
    <source>
        <dbReference type="Google" id="ProtNLM"/>
    </source>
</evidence>
<reference evidence="2" key="1">
    <citation type="journal article" date="2015" name="Nature">
        <title>Complex archaea that bridge the gap between prokaryotes and eukaryotes.</title>
        <authorList>
            <person name="Spang A."/>
            <person name="Saw J.H."/>
            <person name="Jorgensen S.L."/>
            <person name="Zaremba-Niedzwiedzka K."/>
            <person name="Martijn J."/>
            <person name="Lind A.E."/>
            <person name="van Eijk R."/>
            <person name="Schleper C."/>
            <person name="Guy L."/>
            <person name="Ettema T.J."/>
        </authorList>
    </citation>
    <scope>NUCLEOTIDE SEQUENCE</scope>
</reference>
<keyword evidence="1" id="KW-0812">Transmembrane</keyword>
<comment type="caution">
    <text evidence="2">The sequence shown here is derived from an EMBL/GenBank/DDBJ whole genome shotgun (WGS) entry which is preliminary data.</text>
</comment>
<name>A0A0F9QU48_9ZZZZ</name>
<dbReference type="EMBL" id="LAZR01001700">
    <property type="protein sequence ID" value="KKN40522.1"/>
    <property type="molecule type" value="Genomic_DNA"/>
</dbReference>
<feature type="transmembrane region" description="Helical" evidence="1">
    <location>
        <begin position="134"/>
        <end position="154"/>
    </location>
</feature>